<dbReference type="InterPro" id="IPR009057">
    <property type="entry name" value="Homeodomain-like_sf"/>
</dbReference>
<keyword evidence="2" id="KW-0677">Repeat</keyword>
<dbReference type="SUPFAM" id="SSF47459">
    <property type="entry name" value="HLH, helix-loop-helix DNA-binding domain"/>
    <property type="match status" value="1"/>
</dbReference>
<dbReference type="InterPro" id="IPR001005">
    <property type="entry name" value="SANT/Myb"/>
</dbReference>
<dbReference type="SUPFAM" id="SSF46689">
    <property type="entry name" value="Homeodomain-like"/>
    <property type="match status" value="1"/>
</dbReference>
<evidence type="ECO:0000256" key="3">
    <source>
        <dbReference type="ARBA" id="ARBA00023015"/>
    </source>
</evidence>
<dbReference type="SMART" id="SM00717">
    <property type="entry name" value="SANT"/>
    <property type="match status" value="1"/>
</dbReference>
<evidence type="ECO:0000256" key="6">
    <source>
        <dbReference type="ARBA" id="ARBA00023242"/>
    </source>
</evidence>
<dbReference type="PROSITE" id="PS50888">
    <property type="entry name" value="BHLH"/>
    <property type="match status" value="1"/>
</dbReference>
<dbReference type="FunFam" id="1.10.10.60:FF:000060">
    <property type="entry name" value="MYB transcription factor"/>
    <property type="match status" value="1"/>
</dbReference>
<dbReference type="InterPro" id="IPR011598">
    <property type="entry name" value="bHLH_dom"/>
</dbReference>
<evidence type="ECO:0000256" key="5">
    <source>
        <dbReference type="ARBA" id="ARBA00023163"/>
    </source>
</evidence>
<dbReference type="Gene3D" id="4.10.280.10">
    <property type="entry name" value="Helix-loop-helix DNA-binding domain"/>
    <property type="match status" value="1"/>
</dbReference>
<dbReference type="OrthoDB" id="71302at2759"/>
<evidence type="ECO:0000259" key="9">
    <source>
        <dbReference type="PROSITE" id="PS51294"/>
    </source>
</evidence>
<dbReference type="AlphaFoldDB" id="A0A1R3FW52"/>
<dbReference type="InterPro" id="IPR017930">
    <property type="entry name" value="Myb_dom"/>
</dbReference>
<accession>A0A1R3FW52</accession>
<dbReference type="CDD" id="cd00167">
    <property type="entry name" value="SANT"/>
    <property type="match status" value="1"/>
</dbReference>
<dbReference type="PANTHER" id="PTHR45844:SF18">
    <property type="entry name" value="TRANSCRIPTION FACTOR BHLH51"/>
    <property type="match status" value="1"/>
</dbReference>
<feature type="domain" description="Myb-like" evidence="7">
    <location>
        <begin position="221"/>
        <end position="272"/>
    </location>
</feature>
<evidence type="ECO:0000256" key="2">
    <source>
        <dbReference type="ARBA" id="ARBA00022737"/>
    </source>
</evidence>
<protein>
    <recommendedName>
        <fullName evidence="12">BHLH domain-containing protein</fullName>
    </recommendedName>
</protein>
<dbReference type="GO" id="GO:0003677">
    <property type="term" value="F:DNA binding"/>
    <property type="evidence" value="ECO:0007669"/>
    <property type="project" value="UniProtKB-KW"/>
</dbReference>
<keyword evidence="5" id="KW-0804">Transcription</keyword>
<keyword evidence="4" id="KW-0238">DNA-binding</keyword>
<dbReference type="Proteomes" id="UP000188268">
    <property type="component" value="Unassembled WGS sequence"/>
</dbReference>
<dbReference type="Pfam" id="PF00249">
    <property type="entry name" value="Myb_DNA-binding"/>
    <property type="match status" value="1"/>
</dbReference>
<dbReference type="GO" id="GO:0005634">
    <property type="term" value="C:nucleus"/>
    <property type="evidence" value="ECO:0007669"/>
    <property type="project" value="UniProtKB-SubCell"/>
</dbReference>
<dbReference type="GO" id="GO:0046983">
    <property type="term" value="F:protein dimerization activity"/>
    <property type="evidence" value="ECO:0007669"/>
    <property type="project" value="InterPro"/>
</dbReference>
<evidence type="ECO:0000313" key="10">
    <source>
        <dbReference type="EMBL" id="OMO50069.1"/>
    </source>
</evidence>
<evidence type="ECO:0008006" key="12">
    <source>
        <dbReference type="Google" id="ProtNLM"/>
    </source>
</evidence>
<evidence type="ECO:0000256" key="1">
    <source>
        <dbReference type="ARBA" id="ARBA00004123"/>
    </source>
</evidence>
<dbReference type="InterPro" id="IPR045847">
    <property type="entry name" value="AIG1-like"/>
</dbReference>
<keyword evidence="6" id="KW-0539">Nucleus</keyword>
<dbReference type="GO" id="GO:0003700">
    <property type="term" value="F:DNA-binding transcription factor activity"/>
    <property type="evidence" value="ECO:0007669"/>
    <property type="project" value="InterPro"/>
</dbReference>
<name>A0A1R3FW52_COCAP</name>
<dbReference type="CDD" id="cd04873">
    <property type="entry name" value="ACT_UUR-ACR-like"/>
    <property type="match status" value="1"/>
</dbReference>
<dbReference type="Gene3D" id="1.10.10.60">
    <property type="entry name" value="Homeodomain-like"/>
    <property type="match status" value="1"/>
</dbReference>
<keyword evidence="3" id="KW-0805">Transcription regulation</keyword>
<dbReference type="PROSITE" id="PS50090">
    <property type="entry name" value="MYB_LIKE"/>
    <property type="match status" value="1"/>
</dbReference>
<keyword evidence="11" id="KW-1185">Reference proteome</keyword>
<dbReference type="InterPro" id="IPR036638">
    <property type="entry name" value="HLH_DNA-bd_sf"/>
</dbReference>
<dbReference type="EMBL" id="AWWV01016303">
    <property type="protein sequence ID" value="OMO50069.1"/>
    <property type="molecule type" value="Genomic_DNA"/>
</dbReference>
<dbReference type="Pfam" id="PF00010">
    <property type="entry name" value="HLH"/>
    <property type="match status" value="1"/>
</dbReference>
<evidence type="ECO:0000313" key="11">
    <source>
        <dbReference type="Proteomes" id="UP000188268"/>
    </source>
</evidence>
<evidence type="ECO:0000256" key="4">
    <source>
        <dbReference type="ARBA" id="ARBA00023125"/>
    </source>
</evidence>
<gene>
    <name evidence="10" type="ORF">CCACVL1_30657</name>
</gene>
<dbReference type="SMART" id="SM00353">
    <property type="entry name" value="HLH"/>
    <property type="match status" value="1"/>
</dbReference>
<organism evidence="10 11">
    <name type="scientific">Corchorus capsularis</name>
    <name type="common">Jute</name>
    <dbReference type="NCBI Taxonomy" id="210143"/>
    <lineage>
        <taxon>Eukaryota</taxon>
        <taxon>Viridiplantae</taxon>
        <taxon>Streptophyta</taxon>
        <taxon>Embryophyta</taxon>
        <taxon>Tracheophyta</taxon>
        <taxon>Spermatophyta</taxon>
        <taxon>Magnoliopsida</taxon>
        <taxon>eudicotyledons</taxon>
        <taxon>Gunneridae</taxon>
        <taxon>Pentapetalae</taxon>
        <taxon>rosids</taxon>
        <taxon>malvids</taxon>
        <taxon>Malvales</taxon>
        <taxon>Malvaceae</taxon>
        <taxon>Grewioideae</taxon>
        <taxon>Apeibeae</taxon>
        <taxon>Corchorus</taxon>
    </lineage>
</organism>
<dbReference type="PROSITE" id="PS51294">
    <property type="entry name" value="HTH_MYB"/>
    <property type="match status" value="1"/>
</dbReference>
<evidence type="ECO:0000259" key="8">
    <source>
        <dbReference type="PROSITE" id="PS50888"/>
    </source>
</evidence>
<feature type="domain" description="BHLH" evidence="8">
    <location>
        <begin position="69"/>
        <end position="118"/>
    </location>
</feature>
<evidence type="ECO:0000259" key="7">
    <source>
        <dbReference type="PROSITE" id="PS50090"/>
    </source>
</evidence>
<sequence length="284" mass="31687">MENCYHSTWPDSENWVDFNSTPSNESSFIFPWSIEQPQFSASSSVQYCQANFPSWEIPIEGIAEDKATAVSKSHSQAEKRRRDRINAQLAALRKLIPKSDKMDKAALLGSAIEQVKDLKQKATEVSKIFTVPTEIDEVTVDCDDVPNITRQNNEDKIFIRASVCCDDRPEVFAELIRVLKGLRLSTVKADICSVGGRMRSNLILCNSNNEDQCVSVINGGSTDRVKGSWSPQEDANLIELVEQHGPRNWSVISSGTPGRSGKSCRLRWCNQLSPAVQHRCVGRV</sequence>
<comment type="caution">
    <text evidence="10">The sequence shown here is derived from an EMBL/GenBank/DDBJ whole genome shotgun (WGS) entry which is preliminary data.</text>
</comment>
<feature type="domain" description="HTH myb-type" evidence="9">
    <location>
        <begin position="221"/>
        <end position="276"/>
    </location>
</feature>
<dbReference type="CDD" id="cd11455">
    <property type="entry name" value="bHLH_AtAIG1_like"/>
    <property type="match status" value="1"/>
</dbReference>
<dbReference type="STRING" id="210143.A0A1R3FW52"/>
<comment type="subcellular location">
    <subcellularLocation>
        <location evidence="1">Nucleus</location>
    </subcellularLocation>
</comment>
<proteinExistence type="predicted"/>
<dbReference type="PANTHER" id="PTHR45844">
    <property type="entry name" value="TRANSCRIPTION FACTOR BHLH30"/>
    <property type="match status" value="1"/>
</dbReference>
<dbReference type="Gramene" id="OMO50069">
    <property type="protein sequence ID" value="OMO50069"/>
    <property type="gene ID" value="CCACVL1_30657"/>
</dbReference>
<reference evidence="10 11" key="1">
    <citation type="submission" date="2013-09" db="EMBL/GenBank/DDBJ databases">
        <title>Corchorus capsularis genome sequencing.</title>
        <authorList>
            <person name="Alam M."/>
            <person name="Haque M.S."/>
            <person name="Islam M.S."/>
            <person name="Emdad E.M."/>
            <person name="Islam M.M."/>
            <person name="Ahmed B."/>
            <person name="Halim A."/>
            <person name="Hossen Q.M.M."/>
            <person name="Hossain M.Z."/>
            <person name="Ahmed R."/>
            <person name="Khan M.M."/>
            <person name="Islam R."/>
            <person name="Rashid M.M."/>
            <person name="Khan S.A."/>
            <person name="Rahman M.S."/>
            <person name="Alam M."/>
        </authorList>
    </citation>
    <scope>NUCLEOTIDE SEQUENCE [LARGE SCALE GENOMIC DNA]</scope>
    <source>
        <strain evidence="11">cv. CVL-1</strain>
        <tissue evidence="10">Whole seedling</tissue>
    </source>
</reference>